<protein>
    <submittedName>
        <fullName evidence="2">Uncharacterized protein</fullName>
    </submittedName>
</protein>
<keyword evidence="3" id="KW-1185">Reference proteome</keyword>
<name>A0A1Q3ESH3_LENED</name>
<evidence type="ECO:0000313" key="3">
    <source>
        <dbReference type="Proteomes" id="UP000188533"/>
    </source>
</evidence>
<sequence>MLDIMMGRKKTGWRFQQKNTEAPGSAMTQHLHITSRIMEFGNTEFGSNDPRSERESPPPTLHTYSTHRISSQTWAPFSIHMRPLIVKFQQVVSEGNWFLKEYLPLYLN</sequence>
<feature type="region of interest" description="Disordered" evidence="1">
    <location>
        <begin position="41"/>
        <end position="62"/>
    </location>
</feature>
<proteinExistence type="predicted"/>
<dbReference type="EMBL" id="BDGU01001574">
    <property type="protein sequence ID" value="GAW10137.1"/>
    <property type="molecule type" value="Genomic_DNA"/>
</dbReference>
<comment type="caution">
    <text evidence="2">The sequence shown here is derived from an EMBL/GenBank/DDBJ whole genome shotgun (WGS) entry which is preliminary data.</text>
</comment>
<dbReference type="Proteomes" id="UP000188533">
    <property type="component" value="Unassembled WGS sequence"/>
</dbReference>
<evidence type="ECO:0000313" key="2">
    <source>
        <dbReference type="EMBL" id="GAW10137.1"/>
    </source>
</evidence>
<reference evidence="2 3" key="2">
    <citation type="submission" date="2017-02" db="EMBL/GenBank/DDBJ databases">
        <title>A genome survey and senescence transcriptome analysis in Lentinula edodes.</title>
        <authorList>
            <person name="Sakamoto Y."/>
            <person name="Nakade K."/>
            <person name="Sato S."/>
            <person name="Yoshida Y."/>
            <person name="Miyazaki K."/>
            <person name="Natsume S."/>
            <person name="Konno N."/>
        </authorList>
    </citation>
    <scope>NUCLEOTIDE SEQUENCE [LARGE SCALE GENOMIC DNA]</scope>
    <source>
        <strain evidence="2 3">NBRC 111202</strain>
    </source>
</reference>
<reference evidence="2 3" key="1">
    <citation type="submission" date="2016-08" db="EMBL/GenBank/DDBJ databases">
        <authorList>
            <consortium name="Lentinula edodes genome sequencing consortium"/>
            <person name="Sakamoto Y."/>
            <person name="Nakade K."/>
            <person name="Sato S."/>
            <person name="Yoshida Y."/>
            <person name="Miyazaki K."/>
            <person name="Natsume S."/>
            <person name="Konno N."/>
        </authorList>
    </citation>
    <scope>NUCLEOTIDE SEQUENCE [LARGE SCALE GENOMIC DNA]</scope>
    <source>
        <strain evidence="2 3">NBRC 111202</strain>
    </source>
</reference>
<dbReference type="AlphaFoldDB" id="A0A1Q3ESH3"/>
<gene>
    <name evidence="2" type="ORF">LENED_012370</name>
</gene>
<evidence type="ECO:0000256" key="1">
    <source>
        <dbReference type="SAM" id="MobiDB-lite"/>
    </source>
</evidence>
<accession>A0A1Q3ESH3</accession>
<organism evidence="2 3">
    <name type="scientific">Lentinula edodes</name>
    <name type="common">Shiitake mushroom</name>
    <name type="synonym">Lentinus edodes</name>
    <dbReference type="NCBI Taxonomy" id="5353"/>
    <lineage>
        <taxon>Eukaryota</taxon>
        <taxon>Fungi</taxon>
        <taxon>Dikarya</taxon>
        <taxon>Basidiomycota</taxon>
        <taxon>Agaricomycotina</taxon>
        <taxon>Agaricomycetes</taxon>
        <taxon>Agaricomycetidae</taxon>
        <taxon>Agaricales</taxon>
        <taxon>Marasmiineae</taxon>
        <taxon>Omphalotaceae</taxon>
        <taxon>Lentinula</taxon>
    </lineage>
</organism>